<keyword evidence="6 11" id="KW-0732">Signal</keyword>
<evidence type="ECO:0000256" key="3">
    <source>
        <dbReference type="ARBA" id="ARBA00022448"/>
    </source>
</evidence>
<keyword evidence="13" id="KW-1185">Reference proteome</keyword>
<dbReference type="InterPro" id="IPR023614">
    <property type="entry name" value="Porin_dom_sf"/>
</dbReference>
<gene>
    <name evidence="12" type="ORF">GETHOR_01580</name>
</gene>
<proteinExistence type="predicted"/>
<keyword evidence="4" id="KW-1134">Transmembrane beta strand</keyword>
<evidence type="ECO:0000256" key="4">
    <source>
        <dbReference type="ARBA" id="ARBA00022452"/>
    </source>
</evidence>
<evidence type="ECO:0000256" key="9">
    <source>
        <dbReference type="ARBA" id="ARBA00023136"/>
    </source>
</evidence>
<dbReference type="RefSeq" id="WP_286354683.1">
    <property type="nucleotide sequence ID" value="NZ_AP027079.1"/>
</dbReference>
<evidence type="ECO:0000313" key="13">
    <source>
        <dbReference type="Proteomes" id="UP001242010"/>
    </source>
</evidence>
<evidence type="ECO:0000256" key="2">
    <source>
        <dbReference type="ARBA" id="ARBA00011233"/>
    </source>
</evidence>
<evidence type="ECO:0008006" key="14">
    <source>
        <dbReference type="Google" id="ProtNLM"/>
    </source>
</evidence>
<feature type="signal peptide" evidence="11">
    <location>
        <begin position="1"/>
        <end position="21"/>
    </location>
</feature>
<dbReference type="InterPro" id="IPR033900">
    <property type="entry name" value="Gram_neg_porin_domain"/>
</dbReference>
<keyword evidence="9" id="KW-0472">Membrane</keyword>
<dbReference type="InterPro" id="IPR050298">
    <property type="entry name" value="Gram-neg_bact_OMP"/>
</dbReference>
<dbReference type="CDD" id="cd00342">
    <property type="entry name" value="gram_neg_porins"/>
    <property type="match status" value="1"/>
</dbReference>
<sequence>MNIRFAVVAAASAFAALPSWGQGLQVGAGTNITLSGLLAVGVKQSEVTNTARPGMGKELRLDDNTSRVIISSTSKITDGWNVIFRIESRFQADVRPVDPAFPGTTLYSGNITGWADGDTWGGISSPYGSLMFGKSTLYYTDTISVGYLAPSLEAPGESYRIWDDNGLGTFNMLDQVTPINKTTGAAVGSSFTLGNTRSRNVIRFNSINYSGFDFSLAYSKNPDGDELKYTVNAPTAVPGTAGYLTRAYNAGGTIYAGARYNKGPISASLSYLDKKVNGGVTAAGYAGPQDLQAVRAGVSYKFPINLKVGVVYDNTSIDNAVIGTVATSEAAKRSVFEVPISYGWGDHAVYLTYSKAGDTSSRADTGATQLNLGYDYAMTKRAFIGVFYTAIKNEAKAHYTPFLSGSSLGGTTNSVTGENWRQIGFNINYWF</sequence>
<evidence type="ECO:0000256" key="5">
    <source>
        <dbReference type="ARBA" id="ARBA00022692"/>
    </source>
</evidence>
<comment type="subcellular location">
    <subcellularLocation>
        <location evidence="1">Cell outer membrane</location>
        <topology evidence="1">Multi-pass membrane protein</topology>
    </subcellularLocation>
</comment>
<keyword evidence="8" id="KW-0626">Porin</keyword>
<evidence type="ECO:0000256" key="1">
    <source>
        <dbReference type="ARBA" id="ARBA00004571"/>
    </source>
</evidence>
<evidence type="ECO:0000256" key="8">
    <source>
        <dbReference type="ARBA" id="ARBA00023114"/>
    </source>
</evidence>
<comment type="subunit">
    <text evidence="2">Homotrimer.</text>
</comment>
<evidence type="ECO:0000256" key="10">
    <source>
        <dbReference type="ARBA" id="ARBA00023237"/>
    </source>
</evidence>
<organism evidence="12 13">
    <name type="scientific">Geothrix oryzae</name>
    <dbReference type="NCBI Taxonomy" id="2927975"/>
    <lineage>
        <taxon>Bacteria</taxon>
        <taxon>Pseudomonadati</taxon>
        <taxon>Acidobacteriota</taxon>
        <taxon>Holophagae</taxon>
        <taxon>Holophagales</taxon>
        <taxon>Holophagaceae</taxon>
        <taxon>Geothrix</taxon>
    </lineage>
</organism>
<accession>A0ABN6UTH8</accession>
<evidence type="ECO:0000256" key="11">
    <source>
        <dbReference type="SAM" id="SignalP"/>
    </source>
</evidence>
<evidence type="ECO:0000313" key="12">
    <source>
        <dbReference type="EMBL" id="BDU68057.1"/>
    </source>
</evidence>
<keyword evidence="5" id="KW-0812">Transmembrane</keyword>
<dbReference type="PANTHER" id="PTHR34501:SF9">
    <property type="entry name" value="MAJOR OUTER MEMBRANE PROTEIN P.IA"/>
    <property type="match status" value="1"/>
</dbReference>
<feature type="chain" id="PRO_5046928981" description="Porin" evidence="11">
    <location>
        <begin position="22"/>
        <end position="431"/>
    </location>
</feature>
<evidence type="ECO:0000256" key="6">
    <source>
        <dbReference type="ARBA" id="ARBA00022729"/>
    </source>
</evidence>
<keyword evidence="7" id="KW-0406">Ion transport</keyword>
<dbReference type="Gene3D" id="2.40.160.10">
    <property type="entry name" value="Porin"/>
    <property type="match status" value="1"/>
</dbReference>
<dbReference type="SUPFAM" id="SSF56935">
    <property type="entry name" value="Porins"/>
    <property type="match status" value="1"/>
</dbReference>
<name>A0ABN6UTH8_9BACT</name>
<dbReference type="Proteomes" id="UP001242010">
    <property type="component" value="Chromosome"/>
</dbReference>
<evidence type="ECO:0000256" key="7">
    <source>
        <dbReference type="ARBA" id="ARBA00023065"/>
    </source>
</evidence>
<dbReference type="PANTHER" id="PTHR34501">
    <property type="entry name" value="PROTEIN YDDL-RELATED"/>
    <property type="match status" value="1"/>
</dbReference>
<keyword evidence="10" id="KW-0998">Cell outer membrane</keyword>
<protein>
    <recommendedName>
        <fullName evidence="14">Porin</fullName>
    </recommendedName>
</protein>
<keyword evidence="3" id="KW-0813">Transport</keyword>
<dbReference type="EMBL" id="AP027079">
    <property type="protein sequence ID" value="BDU68057.1"/>
    <property type="molecule type" value="Genomic_DNA"/>
</dbReference>
<reference evidence="13" key="1">
    <citation type="journal article" date="2023" name="Int. J. Syst. Evol. Microbiol.">
        <title>Mesoterricola silvestris gen. nov., sp. nov., Mesoterricola sediminis sp. nov., Geothrix oryzae sp. nov., Geothrix edaphica sp. nov., Geothrix rubra sp. nov., and Geothrix limicola sp. nov., six novel members of Acidobacteriota isolated from soils.</title>
        <authorList>
            <person name="Itoh H."/>
            <person name="Sugisawa Y."/>
            <person name="Mise K."/>
            <person name="Xu Z."/>
            <person name="Kuniyasu M."/>
            <person name="Ushijima N."/>
            <person name="Kawano K."/>
            <person name="Kobayashi E."/>
            <person name="Shiratori Y."/>
            <person name="Masuda Y."/>
            <person name="Senoo K."/>
        </authorList>
    </citation>
    <scope>NUCLEOTIDE SEQUENCE [LARGE SCALE GENOMIC DNA]</scope>
    <source>
        <strain evidence="13">Red222</strain>
    </source>
</reference>